<feature type="chain" id="PRO_5004672801" evidence="2">
    <location>
        <begin position="18"/>
        <end position="581"/>
    </location>
</feature>
<reference evidence="3" key="2">
    <citation type="submission" date="2013-10" db="EMBL/GenBank/DDBJ databases">
        <authorList>
            <person name="Aslett M."/>
        </authorList>
    </citation>
    <scope>NUCLEOTIDE SEQUENCE [LARGE SCALE GENOMIC DNA]</scope>
    <source>
        <strain evidence="3">Houghton</strain>
    </source>
</reference>
<keyword evidence="4" id="KW-1185">Reference proteome</keyword>
<dbReference type="VEuPathDB" id="ToxoDB:EMH_0035720"/>
<evidence type="ECO:0000313" key="3">
    <source>
        <dbReference type="EMBL" id="CDJ35834.1"/>
    </source>
</evidence>
<organism evidence="3 4">
    <name type="scientific">Eimeria mitis</name>
    <dbReference type="NCBI Taxonomy" id="44415"/>
    <lineage>
        <taxon>Eukaryota</taxon>
        <taxon>Sar</taxon>
        <taxon>Alveolata</taxon>
        <taxon>Apicomplexa</taxon>
        <taxon>Conoidasida</taxon>
        <taxon>Coccidia</taxon>
        <taxon>Eucoccidiorida</taxon>
        <taxon>Eimeriorina</taxon>
        <taxon>Eimeriidae</taxon>
        <taxon>Eimeria</taxon>
    </lineage>
</organism>
<protein>
    <submittedName>
        <fullName evidence="3">Dense granule protein GRA11, putative</fullName>
    </submittedName>
</protein>
<dbReference type="Proteomes" id="UP000030744">
    <property type="component" value="Unassembled WGS sequence"/>
</dbReference>
<gene>
    <name evidence="3" type="ORF">EMH_0035720</name>
</gene>
<dbReference type="GeneID" id="60403967"/>
<dbReference type="OrthoDB" id="348168at2759"/>
<sequence length="581" mass="61250">MRLHSSFFLVLPGVCLAAEVSSQSFETVENTTTYQDSQQDTTDAVTRNMEAEGFSLPQTEEGYVEQVNAEGEESDRPDWRKMLRNRGQCDTMTSNTFTVSGSAEEQAGEAEKAAESEQYETTGYSQGDGKADHSTGADVSGFPPPSVPHDPTRRKISPAATPYERPSDMRRYLANEDADAEVSEEHQMTETAVGRELGKKKKAVYVAEPVMKAPAPMMMPVPTKKAAPMFVEAAPTKKGRYLAAVDDAETQFETEHFETEQENTASERGLGKKKKVVVAPAPMKVAPPPPPPVIMAAPTKMAPVPMAIPAAPTKKGRYLAAVDEVEMQVEGEQFETEQSASASERSLGKKKRVSYVSQPIAVAAAPVMMAVPAPAPPPVVMTVPAPAPAPMAVRAAPSKAAAPLVVEAAPAPVAPAAVVVEAAPTKMASAPMVVRAAPTRPPPVIIEAAPSKMESAPMAIEAAAPRIESAPVIIESSSSKMESAPMAIESTTTLMETAPVIIESSSSKMESAPMAIEAASTTIESAPVIIESSSSKMESAPMAIEAASTEVESAPLIVEAASSKMDSAPMAMEATPMKARL</sequence>
<accession>U6KD27</accession>
<feature type="region of interest" description="Disordered" evidence="1">
    <location>
        <begin position="91"/>
        <end position="164"/>
    </location>
</feature>
<keyword evidence="2" id="KW-0732">Signal</keyword>
<reference evidence="3" key="1">
    <citation type="submission" date="2013-10" db="EMBL/GenBank/DDBJ databases">
        <title>Genomic analysis of the causative agents of coccidiosis in chickens.</title>
        <authorList>
            <person name="Reid A.J."/>
            <person name="Blake D."/>
            <person name="Billington K."/>
            <person name="Browne H."/>
            <person name="Dunn M."/>
            <person name="Hung S."/>
            <person name="Kawahara F."/>
            <person name="Miranda-Saavedra D."/>
            <person name="Mourier T."/>
            <person name="Nagra H."/>
            <person name="Otto T.D."/>
            <person name="Rawlings N."/>
            <person name="Sanchez A."/>
            <person name="Sanders M."/>
            <person name="Subramaniam C."/>
            <person name="Tay Y."/>
            <person name="Dear P."/>
            <person name="Doerig C."/>
            <person name="Gruber A."/>
            <person name="Parkinson J."/>
            <person name="Shirley M."/>
            <person name="Wan K.L."/>
            <person name="Berriman M."/>
            <person name="Tomley F."/>
            <person name="Pain A."/>
        </authorList>
    </citation>
    <scope>NUCLEOTIDE SEQUENCE [LARGE SCALE GENOMIC DNA]</scope>
    <source>
        <strain evidence="3">Houghton</strain>
    </source>
</reference>
<dbReference type="EMBL" id="HG733911">
    <property type="protein sequence ID" value="CDJ35834.1"/>
    <property type="molecule type" value="Genomic_DNA"/>
</dbReference>
<proteinExistence type="predicted"/>
<dbReference type="AlphaFoldDB" id="U6KD27"/>
<dbReference type="RefSeq" id="XP_037878123.1">
    <property type="nucleotide sequence ID" value="XM_038022269.1"/>
</dbReference>
<feature type="signal peptide" evidence="2">
    <location>
        <begin position="1"/>
        <end position="17"/>
    </location>
</feature>
<evidence type="ECO:0000313" key="4">
    <source>
        <dbReference type="Proteomes" id="UP000030744"/>
    </source>
</evidence>
<evidence type="ECO:0000256" key="1">
    <source>
        <dbReference type="SAM" id="MobiDB-lite"/>
    </source>
</evidence>
<evidence type="ECO:0000256" key="2">
    <source>
        <dbReference type="SAM" id="SignalP"/>
    </source>
</evidence>
<name>U6KD27_9EIME</name>